<protein>
    <submittedName>
        <fullName evidence="1">3-hydroxy-fatty acyl-ACP dehydratase</fullName>
    </submittedName>
</protein>
<accession>A0A1X0WCP9</accession>
<dbReference type="EMBL" id="MRWE01000027">
    <property type="protein sequence ID" value="ORJ24570.1"/>
    <property type="molecule type" value="Genomic_DNA"/>
</dbReference>
<dbReference type="Proteomes" id="UP000192536">
    <property type="component" value="Unassembled WGS sequence"/>
</dbReference>
<name>A0A1X0WCP9_9GAMM</name>
<evidence type="ECO:0000313" key="1">
    <source>
        <dbReference type="EMBL" id="ORJ24570.1"/>
    </source>
</evidence>
<dbReference type="SUPFAM" id="SSF54637">
    <property type="entry name" value="Thioesterase/thiol ester dehydrase-isomerase"/>
    <property type="match status" value="1"/>
</dbReference>
<dbReference type="InterPro" id="IPR029069">
    <property type="entry name" value="HotDog_dom_sf"/>
</dbReference>
<dbReference type="AlphaFoldDB" id="A0A1X0WCP9"/>
<dbReference type="PIRSF" id="PIRSF020565">
    <property type="entry name" value="3Ho_Ac_ACP_DH_prd"/>
    <property type="match status" value="1"/>
</dbReference>
<keyword evidence="2" id="KW-1185">Reference proteome</keyword>
<gene>
    <name evidence="1" type="ORF">BS640_15720</name>
</gene>
<organism evidence="1 2">
    <name type="scientific">Rouxiella badensis</name>
    <dbReference type="NCBI Taxonomy" id="1646377"/>
    <lineage>
        <taxon>Bacteria</taxon>
        <taxon>Pseudomonadati</taxon>
        <taxon>Pseudomonadota</taxon>
        <taxon>Gammaproteobacteria</taxon>
        <taxon>Enterobacterales</taxon>
        <taxon>Yersiniaceae</taxon>
        <taxon>Rouxiella</taxon>
    </lineage>
</organism>
<dbReference type="Gene3D" id="3.10.129.10">
    <property type="entry name" value="Hotdog Thioesterase"/>
    <property type="match status" value="1"/>
</dbReference>
<evidence type="ECO:0000313" key="2">
    <source>
        <dbReference type="Proteomes" id="UP000192536"/>
    </source>
</evidence>
<proteinExistence type="predicted"/>
<sequence>MNYLAAEHYLPHAAPMVLLEEVLEVGENTACCRVRVSPEGVLAPFLDQQGQLPAWFAIELMAQTVGVWSGWHGEQNGNKPRVGMLLGGRAMKCTMATFPAGSLLTVNVTLLLQDEKLASFECEISMNTGLDNAHRAATQAVAQARLNTYRPETEELKTLIKGAAL</sequence>
<dbReference type="Pfam" id="PF22817">
    <property type="entry name" value="ApeP-like"/>
    <property type="match status" value="1"/>
</dbReference>
<reference evidence="1 2" key="1">
    <citation type="journal article" date="2017" name="Int. J. Syst. Evol. Microbiol.">
        <title>Rouxiella badensis sp. nov. and Rouxiella silvae sp. nov. isolated from peat bog soil in Germany and emendation of the genus description.</title>
        <authorList>
            <person name="Le Fleche-Mateos A."/>
            <person name="Kugler J.H."/>
            <person name="Hansen S.H."/>
            <person name="Syldatk C."/>
            <person name="Hausmann R."/>
            <person name="Lomprez F."/>
            <person name="Vandenbogaert M."/>
            <person name="Manuguerra J.C."/>
            <person name="Grimont P.A."/>
        </authorList>
    </citation>
    <scope>NUCLEOTIDE SEQUENCE [LARGE SCALE GENOMIC DNA]</scope>
    <source>
        <strain evidence="1 2">DSM 100043</strain>
    </source>
</reference>
<dbReference type="STRING" id="1646377.BS640_15720"/>
<comment type="caution">
    <text evidence="1">The sequence shown here is derived from an EMBL/GenBank/DDBJ whole genome shotgun (WGS) entry which is preliminary data.</text>
</comment>
<dbReference type="InterPro" id="IPR016776">
    <property type="entry name" value="ApeP-like_dehydratase"/>
</dbReference>